<comment type="similarity">
    <text evidence="3">Belongs to the peptidase S1C family.</text>
</comment>
<dbReference type="SUPFAM" id="SSF50494">
    <property type="entry name" value="Trypsin-like serine proteases"/>
    <property type="match status" value="1"/>
</dbReference>
<feature type="domain" description="PDZ" evidence="12">
    <location>
        <begin position="421"/>
        <end position="506"/>
    </location>
</feature>
<dbReference type="Pfam" id="PF17820">
    <property type="entry name" value="PDZ_6"/>
    <property type="match status" value="1"/>
</dbReference>
<keyword evidence="6" id="KW-0645">Protease</keyword>
<reference evidence="13 14" key="1">
    <citation type="submission" date="2012-11" db="EMBL/GenBank/DDBJ databases">
        <title>Whole genome sequence of Acetobacter orientalis 21F-2.</title>
        <authorList>
            <person name="Azuma Y."/>
            <person name="Higashiura N."/>
            <person name="Hirakawa H."/>
            <person name="Matsushita K."/>
        </authorList>
    </citation>
    <scope>NUCLEOTIDE SEQUENCE [LARGE SCALE GENOMIC DNA]</scope>
    <source>
        <strain evidence="13 14">21F-2</strain>
    </source>
</reference>
<keyword evidence="7" id="KW-0574">Periplasm</keyword>
<evidence type="ECO:0000259" key="12">
    <source>
        <dbReference type="PROSITE" id="PS50106"/>
    </source>
</evidence>
<dbReference type="GO" id="GO:0004252">
    <property type="term" value="F:serine-type endopeptidase activity"/>
    <property type="evidence" value="ECO:0007669"/>
    <property type="project" value="InterPro"/>
</dbReference>
<dbReference type="PROSITE" id="PS50106">
    <property type="entry name" value="PDZ"/>
    <property type="match status" value="2"/>
</dbReference>
<dbReference type="STRING" id="1231341.Abor_033_015"/>
<dbReference type="PANTHER" id="PTHR22939:SF130">
    <property type="entry name" value="PERIPLASMIC SERINE ENDOPROTEASE DEGP-LIKE-RELATED"/>
    <property type="match status" value="1"/>
</dbReference>
<evidence type="ECO:0000256" key="2">
    <source>
        <dbReference type="ARBA" id="ARBA00004418"/>
    </source>
</evidence>
<dbReference type="InterPro" id="IPR001940">
    <property type="entry name" value="Peptidase_S1C"/>
</dbReference>
<accession>A0A0D6NLJ0</accession>
<proteinExistence type="inferred from homology"/>
<dbReference type="SMART" id="SM00228">
    <property type="entry name" value="PDZ"/>
    <property type="match status" value="2"/>
</dbReference>
<dbReference type="EC" id="3.4.21.107" evidence="4"/>
<evidence type="ECO:0000313" key="13">
    <source>
        <dbReference type="EMBL" id="GAN66957.1"/>
    </source>
</evidence>
<sequence>MMSEKSVSKFFGRSRRNTLMAVMAGIALVAEGGAGFGLAPVLGQAAHAQDTAGAIKPSGPSQKIPDFVGLVKQVKPAVVSITSTIKADALEGEEGGMGGMGGGMGGMPFPFPFPFQMAPQHSRQTVEARGSGFLISADGYVVTNNHVVKGATKVTVTLDDGTTLPAKVIGRDGKTDLALLKVTPSQKLPFIELGESDDVQPGEWVIAVGNPYGLGGTVTAGIVSARGRDINEGPYDNFIQIDAPINRGNSGGPLFTQDGKVVGVNTAILSPSGGGSIGIGFAIPSDTVRSVTDQLRKTGHVVRGYLGVNAQVVSPAMAKALNLPSTPDGVPPSGALIASVSPDSPAEKAGLKSEDVITSFNGQKVTTPHDLAVRVAAVAPGTDVKVGYVRSGKAETASLKIGNLASANNDGGLDGSSTNAGQHLGVSLTPLSSDLRRQLGVGASVHGVVVNEIQPGSPADQAGIRAGDIIQAVGGQTVETPRAAVTAVRAALGAKKPVLLRILRDGQSLFIAISPDGGNGADQSENNDDDN</sequence>
<dbReference type="Gene3D" id="2.40.10.120">
    <property type="match status" value="1"/>
</dbReference>
<dbReference type="Gene3D" id="2.30.42.10">
    <property type="match status" value="2"/>
</dbReference>
<organism evidence="13 14">
    <name type="scientific">Acetobacter orientalis</name>
    <dbReference type="NCBI Taxonomy" id="146474"/>
    <lineage>
        <taxon>Bacteria</taxon>
        <taxon>Pseudomonadati</taxon>
        <taxon>Pseudomonadota</taxon>
        <taxon>Alphaproteobacteria</taxon>
        <taxon>Acetobacterales</taxon>
        <taxon>Acetobacteraceae</taxon>
        <taxon>Acetobacter</taxon>
    </lineage>
</organism>
<evidence type="ECO:0000256" key="8">
    <source>
        <dbReference type="ARBA" id="ARBA00022801"/>
    </source>
</evidence>
<keyword evidence="14" id="KW-1185">Reference proteome</keyword>
<evidence type="ECO:0000256" key="9">
    <source>
        <dbReference type="ARBA" id="ARBA00022825"/>
    </source>
</evidence>
<evidence type="ECO:0000256" key="1">
    <source>
        <dbReference type="ARBA" id="ARBA00001772"/>
    </source>
</evidence>
<evidence type="ECO:0000256" key="10">
    <source>
        <dbReference type="ARBA" id="ARBA00023016"/>
    </source>
</evidence>
<dbReference type="AlphaFoldDB" id="A0A0D6NLJ0"/>
<name>A0A0D6NLJ0_9PROT</name>
<accession>A0A6N3T1T6</accession>
<comment type="caution">
    <text evidence="13">The sequence shown here is derived from an EMBL/GenBank/DDBJ whole genome shotgun (WGS) entry which is preliminary data.</text>
</comment>
<dbReference type="InterPro" id="IPR041489">
    <property type="entry name" value="PDZ_6"/>
</dbReference>
<evidence type="ECO:0000256" key="4">
    <source>
        <dbReference type="ARBA" id="ARBA00013035"/>
    </source>
</evidence>
<dbReference type="InterPro" id="IPR036034">
    <property type="entry name" value="PDZ_sf"/>
</dbReference>
<dbReference type="GO" id="GO:0006508">
    <property type="term" value="P:proteolysis"/>
    <property type="evidence" value="ECO:0007669"/>
    <property type="project" value="UniProtKB-KW"/>
</dbReference>
<dbReference type="InterPro" id="IPR009003">
    <property type="entry name" value="Peptidase_S1_PA"/>
</dbReference>
<evidence type="ECO:0000256" key="6">
    <source>
        <dbReference type="ARBA" id="ARBA00022670"/>
    </source>
</evidence>
<dbReference type="Pfam" id="PF13180">
    <property type="entry name" value="PDZ_2"/>
    <property type="match status" value="1"/>
</dbReference>
<evidence type="ECO:0000256" key="11">
    <source>
        <dbReference type="ARBA" id="ARBA00032850"/>
    </source>
</evidence>
<dbReference type="InterPro" id="IPR001478">
    <property type="entry name" value="PDZ"/>
</dbReference>
<gene>
    <name evidence="13" type="ORF">Abor_033_015</name>
</gene>
<protein>
    <recommendedName>
        <fullName evidence="5">Probable periplasmic serine endoprotease DegP-like</fullName>
        <ecNumber evidence="4">3.4.21.107</ecNumber>
    </recommendedName>
    <alternativeName>
        <fullName evidence="11">Protease Do</fullName>
    </alternativeName>
</protein>
<keyword evidence="9" id="KW-0720">Serine protease</keyword>
<evidence type="ECO:0000256" key="5">
    <source>
        <dbReference type="ARBA" id="ARBA00013958"/>
    </source>
</evidence>
<dbReference type="CDD" id="cd10839">
    <property type="entry name" value="cpPDZ1_DegP-like"/>
    <property type="match status" value="1"/>
</dbReference>
<keyword evidence="8" id="KW-0378">Hydrolase</keyword>
<comment type="subcellular location">
    <subcellularLocation>
        <location evidence="2">Periplasm</location>
    </subcellularLocation>
</comment>
<evidence type="ECO:0000256" key="3">
    <source>
        <dbReference type="ARBA" id="ARBA00010541"/>
    </source>
</evidence>
<keyword evidence="10" id="KW-0346">Stress response</keyword>
<dbReference type="EMBL" id="BAMX01000033">
    <property type="protein sequence ID" value="GAN66957.1"/>
    <property type="molecule type" value="Genomic_DNA"/>
</dbReference>
<dbReference type="Proteomes" id="UP000032670">
    <property type="component" value="Unassembled WGS sequence"/>
</dbReference>
<comment type="catalytic activity">
    <reaction evidence="1">
        <text>Acts on substrates that are at least partially unfolded. The cleavage site P1 residue is normally between a pair of hydrophobic residues, such as Val-|-Val.</text>
        <dbReference type="EC" id="3.4.21.107"/>
    </reaction>
</comment>
<dbReference type="SUPFAM" id="SSF50156">
    <property type="entry name" value="PDZ domain-like"/>
    <property type="match status" value="2"/>
</dbReference>
<evidence type="ECO:0000256" key="7">
    <source>
        <dbReference type="ARBA" id="ARBA00022764"/>
    </source>
</evidence>
<feature type="domain" description="PDZ" evidence="12">
    <location>
        <begin position="321"/>
        <end position="365"/>
    </location>
</feature>
<dbReference type="PRINTS" id="PR00834">
    <property type="entry name" value="PROTEASES2C"/>
</dbReference>
<dbReference type="Pfam" id="PF13365">
    <property type="entry name" value="Trypsin_2"/>
    <property type="match status" value="1"/>
</dbReference>
<evidence type="ECO:0000313" key="14">
    <source>
        <dbReference type="Proteomes" id="UP000032670"/>
    </source>
</evidence>
<dbReference type="PANTHER" id="PTHR22939">
    <property type="entry name" value="SERINE PROTEASE FAMILY S1C HTRA-RELATED"/>
    <property type="match status" value="1"/>
</dbReference>